<keyword evidence="1" id="KW-1185">Reference proteome</keyword>
<evidence type="ECO:0000313" key="1">
    <source>
        <dbReference type="Proteomes" id="UP000095287"/>
    </source>
</evidence>
<name>A0A1I8AD87_9BILA</name>
<accession>A0A1I8AD87</accession>
<reference evidence="2" key="1">
    <citation type="submission" date="2016-11" db="UniProtKB">
        <authorList>
            <consortium name="WormBaseParasite"/>
        </authorList>
    </citation>
    <scope>IDENTIFICATION</scope>
</reference>
<dbReference type="WBParaSite" id="L893_g4552.t1">
    <property type="protein sequence ID" value="L893_g4552.t1"/>
    <property type="gene ID" value="L893_g4552"/>
</dbReference>
<proteinExistence type="predicted"/>
<organism evidence="1 2">
    <name type="scientific">Steinernema glaseri</name>
    <dbReference type="NCBI Taxonomy" id="37863"/>
    <lineage>
        <taxon>Eukaryota</taxon>
        <taxon>Metazoa</taxon>
        <taxon>Ecdysozoa</taxon>
        <taxon>Nematoda</taxon>
        <taxon>Chromadorea</taxon>
        <taxon>Rhabditida</taxon>
        <taxon>Tylenchina</taxon>
        <taxon>Panagrolaimomorpha</taxon>
        <taxon>Strongyloidoidea</taxon>
        <taxon>Steinernematidae</taxon>
        <taxon>Steinernema</taxon>
    </lineage>
</organism>
<evidence type="ECO:0000313" key="2">
    <source>
        <dbReference type="WBParaSite" id="L893_g4552.t1"/>
    </source>
</evidence>
<dbReference type="AlphaFoldDB" id="A0A1I8AD87"/>
<dbReference type="Proteomes" id="UP000095287">
    <property type="component" value="Unplaced"/>
</dbReference>
<sequence length="104" mass="11941">MDSVPFVFVDSVIQQFDRKTLILLNLAVTGDLWTNVLRSRYIGVSYNGQETLDFLDNQIRNGSKLEFLDLQGDYWPLTVLPLRTNSERRLCRNDVASLGGEWTT</sequence>
<protein>
    <submittedName>
        <fullName evidence="2">ANF_receptor domain-containing protein</fullName>
    </submittedName>
</protein>